<evidence type="ECO:0000256" key="3">
    <source>
        <dbReference type="SAM" id="MobiDB-lite"/>
    </source>
</evidence>
<comment type="caution">
    <text evidence="5">The sequence shown here is derived from an EMBL/GenBank/DDBJ whole genome shotgun (WGS) entry which is preliminary data.</text>
</comment>
<accession>A0ABT9SVN4</accession>
<proteinExistence type="predicted"/>
<evidence type="ECO:0000313" key="5">
    <source>
        <dbReference type="EMBL" id="MDQ0009065.1"/>
    </source>
</evidence>
<protein>
    <submittedName>
        <fullName evidence="5">Glycosyltransferase involved in cell wall biosynthesis</fullName>
    </submittedName>
</protein>
<feature type="domain" description="Glycosyltransferase subfamily 4-like N-terminal" evidence="4">
    <location>
        <begin position="14"/>
        <end position="171"/>
    </location>
</feature>
<dbReference type="SUPFAM" id="SSF53756">
    <property type="entry name" value="UDP-Glycosyltransferase/glycogen phosphorylase"/>
    <property type="match status" value="1"/>
</dbReference>
<keyword evidence="6" id="KW-1185">Reference proteome</keyword>
<sequence length="378" mass="41039">MKLLFTNFHDGDGGGHTTYIIGLAQGLAGRHEVHVAAPPGSRLNREARAIAGVRVLDQPFPNGLGRLPARRRARRQLADYLRSERFDLVHVNGSADHRLVMSAARGMRPRPPIVLTKHNSKPMTGPGHAWRSRFGTDQVIAVCDFVRRQLLASPYKRCRVATVFNGVDIDRFTPREPEPEQRAAWLAPDTGTGPLLIGSNAGTARYKGWMDLVEAMASLAPDERARLRVVLAGGMPGAEDLARIEALGVAPQVHFTGRLADVRPMVAALDAGFVLSWDVETISFACREMMAMGKPVLVSDYAGLPENIRQGEDGWVVRARDRAAIADALRALLAARASLPAMGAAARAHAQAEFGMDRFVDATEAVYAALMADFSNRA</sequence>
<dbReference type="EMBL" id="JAUSSK010000002">
    <property type="protein sequence ID" value="MDQ0009065.1"/>
    <property type="molecule type" value="Genomic_DNA"/>
</dbReference>
<evidence type="ECO:0000313" key="6">
    <source>
        <dbReference type="Proteomes" id="UP001237737"/>
    </source>
</evidence>
<name>A0ABT9SVN4_9GAMM</name>
<keyword evidence="2" id="KW-0808">Transferase</keyword>
<dbReference type="RefSeq" id="WP_306848273.1">
    <property type="nucleotide sequence ID" value="NZ_JAUSSK010000002.1"/>
</dbReference>
<dbReference type="Pfam" id="PF13692">
    <property type="entry name" value="Glyco_trans_1_4"/>
    <property type="match status" value="1"/>
</dbReference>
<dbReference type="InterPro" id="IPR028098">
    <property type="entry name" value="Glyco_trans_4-like_N"/>
</dbReference>
<evidence type="ECO:0000256" key="2">
    <source>
        <dbReference type="ARBA" id="ARBA00022679"/>
    </source>
</evidence>
<dbReference type="PANTHER" id="PTHR12526">
    <property type="entry name" value="GLYCOSYLTRANSFERASE"/>
    <property type="match status" value="1"/>
</dbReference>
<dbReference type="Gene3D" id="3.40.50.2000">
    <property type="entry name" value="Glycogen Phosphorylase B"/>
    <property type="match status" value="2"/>
</dbReference>
<dbReference type="Pfam" id="PF13439">
    <property type="entry name" value="Glyco_transf_4"/>
    <property type="match status" value="1"/>
</dbReference>
<evidence type="ECO:0000259" key="4">
    <source>
        <dbReference type="Pfam" id="PF13439"/>
    </source>
</evidence>
<evidence type="ECO:0000256" key="1">
    <source>
        <dbReference type="ARBA" id="ARBA00022676"/>
    </source>
</evidence>
<gene>
    <name evidence="5" type="ORF">J2T07_001242</name>
</gene>
<dbReference type="Proteomes" id="UP001237737">
    <property type="component" value="Unassembled WGS sequence"/>
</dbReference>
<dbReference type="PANTHER" id="PTHR12526:SF510">
    <property type="entry name" value="D-INOSITOL 3-PHOSPHATE GLYCOSYLTRANSFERASE"/>
    <property type="match status" value="1"/>
</dbReference>
<keyword evidence="1" id="KW-0328">Glycosyltransferase</keyword>
<reference evidence="5 6" key="1">
    <citation type="submission" date="2023-07" db="EMBL/GenBank/DDBJ databases">
        <title>Sorghum-associated microbial communities from plants grown in Nebraska, USA.</title>
        <authorList>
            <person name="Schachtman D."/>
        </authorList>
    </citation>
    <scope>NUCLEOTIDE SEQUENCE [LARGE SCALE GENOMIC DNA]</scope>
    <source>
        <strain evidence="5 6">CC60</strain>
    </source>
</reference>
<feature type="region of interest" description="Disordered" evidence="3">
    <location>
        <begin position="110"/>
        <end position="129"/>
    </location>
</feature>
<organism evidence="5 6">
    <name type="scientific">Luteibacter jiangsuensis</name>
    <dbReference type="NCBI Taxonomy" id="637577"/>
    <lineage>
        <taxon>Bacteria</taxon>
        <taxon>Pseudomonadati</taxon>
        <taxon>Pseudomonadota</taxon>
        <taxon>Gammaproteobacteria</taxon>
        <taxon>Lysobacterales</taxon>
        <taxon>Rhodanobacteraceae</taxon>
        <taxon>Luteibacter</taxon>
    </lineage>
</organism>